<dbReference type="Proteomes" id="UP000033661">
    <property type="component" value="Unassembled WGS sequence"/>
</dbReference>
<evidence type="ECO:0000313" key="2">
    <source>
        <dbReference type="Proteomes" id="UP000033661"/>
    </source>
</evidence>
<evidence type="ECO:0000313" key="1">
    <source>
        <dbReference type="EMBL" id="KJV90495.1"/>
    </source>
</evidence>
<name>A0A0F3QD21_RICBE</name>
<dbReference type="EMBL" id="LAOI01000001">
    <property type="protein sequence ID" value="KJV90495.1"/>
    <property type="molecule type" value="Genomic_DNA"/>
</dbReference>
<reference evidence="1 2" key="1">
    <citation type="submission" date="2015-02" db="EMBL/GenBank/DDBJ databases">
        <title>Genome Sequencing of Rickettsiales.</title>
        <authorList>
            <person name="Daugherty S.C."/>
            <person name="Su Q."/>
            <person name="Abolude K."/>
            <person name="Beier-Sexton M."/>
            <person name="Carlyon J.A."/>
            <person name="Carter R."/>
            <person name="Day N.P."/>
            <person name="Dumler S.J."/>
            <person name="Dyachenko V."/>
            <person name="Godinez A."/>
            <person name="Kurtti T.J."/>
            <person name="Lichay M."/>
            <person name="Mullins K.E."/>
            <person name="Ott S."/>
            <person name="Pappas-Brown V."/>
            <person name="Paris D.H."/>
            <person name="Patel P."/>
            <person name="Richards A.L."/>
            <person name="Sadzewicz L."/>
            <person name="Sears K."/>
            <person name="Seidman D."/>
            <person name="Sengamalay N."/>
            <person name="Stenos J."/>
            <person name="Tallon L.J."/>
            <person name="Vincent G."/>
            <person name="Fraser C.M."/>
            <person name="Munderloh U."/>
            <person name="Dunning-Hotopp J.C."/>
        </authorList>
    </citation>
    <scope>NUCLEOTIDE SEQUENCE [LARGE SCALE GENOMIC DNA]</scope>
    <source>
        <strain evidence="1 2">RML An4</strain>
    </source>
</reference>
<comment type="caution">
    <text evidence="1">The sequence shown here is derived from an EMBL/GenBank/DDBJ whole genome shotgun (WGS) entry which is preliminary data.</text>
</comment>
<accession>A0A0F3QD21</accession>
<dbReference type="PATRIC" id="fig|1359193.3.peg.1456"/>
<organism evidence="1 2">
    <name type="scientific">Rickettsia bellii str. RML An4</name>
    <dbReference type="NCBI Taxonomy" id="1359193"/>
    <lineage>
        <taxon>Bacteria</taxon>
        <taxon>Pseudomonadati</taxon>
        <taxon>Pseudomonadota</taxon>
        <taxon>Alphaproteobacteria</taxon>
        <taxon>Rickettsiales</taxon>
        <taxon>Rickettsiaceae</taxon>
        <taxon>Rickettsieae</taxon>
        <taxon>Rickettsia</taxon>
        <taxon>belli group</taxon>
    </lineage>
</organism>
<sequence>MKTELPERSLHIRGRLDFIKSMSSRGGIASVDHFPLSPRGLGTRAS</sequence>
<keyword evidence="2" id="KW-1185">Reference proteome</keyword>
<proteinExistence type="predicted"/>
<gene>
    <name evidence="1" type="ORF">RBEAN4_1500</name>
</gene>
<dbReference type="AlphaFoldDB" id="A0A0F3QD21"/>
<protein>
    <submittedName>
        <fullName evidence="1">Uncharacterized protein</fullName>
    </submittedName>
</protein>